<dbReference type="EMBL" id="OX459955">
    <property type="protein sequence ID" value="CAI9159683.1"/>
    <property type="molecule type" value="Genomic_DNA"/>
</dbReference>
<proteinExistence type="predicted"/>
<accession>A0ABN8YDP1</accession>
<dbReference type="Proteomes" id="UP001176941">
    <property type="component" value="Chromosome 19"/>
</dbReference>
<name>A0ABN8YDP1_RANTA</name>
<keyword evidence="2" id="KW-1185">Reference proteome</keyword>
<protein>
    <submittedName>
        <fullName evidence="1">Uncharacterized protein</fullName>
    </submittedName>
</protein>
<reference evidence="1" key="1">
    <citation type="submission" date="2023-04" db="EMBL/GenBank/DDBJ databases">
        <authorList>
            <consortium name="ELIXIR-Norway"/>
        </authorList>
    </citation>
    <scope>NUCLEOTIDE SEQUENCE [LARGE SCALE GENOMIC DNA]</scope>
</reference>
<evidence type="ECO:0000313" key="2">
    <source>
        <dbReference type="Proteomes" id="UP001176941"/>
    </source>
</evidence>
<sequence length="110" mass="12287">MHQRAMVSLADPRGVASQPWGKCKRMHFEELRGGRCLPSSPGMFTQVHLRTPLAMVDIQLLQGSTPGSINRVYPPESPLGQGHRPFLAEVLRSPLLSFFFFFHLFLLVGG</sequence>
<evidence type="ECO:0000313" key="1">
    <source>
        <dbReference type="EMBL" id="CAI9159683.1"/>
    </source>
</evidence>
<gene>
    <name evidence="1" type="ORF">MRATA1EN1_LOCUS8645</name>
</gene>
<organism evidence="1 2">
    <name type="scientific">Rangifer tarandus platyrhynchus</name>
    <name type="common">Svalbard reindeer</name>
    <dbReference type="NCBI Taxonomy" id="3082113"/>
    <lineage>
        <taxon>Eukaryota</taxon>
        <taxon>Metazoa</taxon>
        <taxon>Chordata</taxon>
        <taxon>Craniata</taxon>
        <taxon>Vertebrata</taxon>
        <taxon>Euteleostomi</taxon>
        <taxon>Mammalia</taxon>
        <taxon>Eutheria</taxon>
        <taxon>Laurasiatheria</taxon>
        <taxon>Artiodactyla</taxon>
        <taxon>Ruminantia</taxon>
        <taxon>Pecora</taxon>
        <taxon>Cervidae</taxon>
        <taxon>Odocoileinae</taxon>
        <taxon>Rangifer</taxon>
    </lineage>
</organism>